<keyword evidence="2" id="KW-1185">Reference proteome</keyword>
<proteinExistence type="predicted"/>
<evidence type="ECO:0000313" key="1">
    <source>
        <dbReference type="EMBL" id="OMJ70730.1"/>
    </source>
</evidence>
<accession>A0A1R2B282</accession>
<gene>
    <name evidence="1" type="ORF">SteCoe_31231</name>
</gene>
<dbReference type="Proteomes" id="UP000187209">
    <property type="component" value="Unassembled WGS sequence"/>
</dbReference>
<organism evidence="1 2">
    <name type="scientific">Stentor coeruleus</name>
    <dbReference type="NCBI Taxonomy" id="5963"/>
    <lineage>
        <taxon>Eukaryota</taxon>
        <taxon>Sar</taxon>
        <taxon>Alveolata</taxon>
        <taxon>Ciliophora</taxon>
        <taxon>Postciliodesmatophora</taxon>
        <taxon>Heterotrichea</taxon>
        <taxon>Heterotrichida</taxon>
        <taxon>Stentoridae</taxon>
        <taxon>Stentor</taxon>
    </lineage>
</organism>
<protein>
    <submittedName>
        <fullName evidence="1">Uncharacterized protein</fullName>
    </submittedName>
</protein>
<sequence>MDSSQEMLNESDDSKNCLIQEYCNNNYLWKIKCTEEQYPEKHLESINSLTTQFVVKFFTLGRAETSDLKHLGKELVRKLKEFICNINLNESEFLIKLEEAFNHFHSEIMSLQLEKTREILISAKNSFRFNQIYRRPIISDLVLEREENTFLTKMFETKNFTTENFIKEFVSTFKNFIEGYNLVVEKALKDYVERVMQSFAYAFERLLTEVRNRINIYLGDVISNFKPMRLSVMIYQLVEDENMQKMTQWEVVYEEYIHKESVYLKQVLNFSSHYAMICISFPTTNAIQFITNNNYQSRATLNMFPDSNSIIADGSTEDYLVIIQNTLKRSFIAHFYDDKIIINKEIPVFSETINEIKVACYLKSKNEIFIINQDGGLLICSVESNKVKTSTNQIPPTNYKYISLTKCERFVVLISQSEAYVFTTNLELVYMDHSSPFYASVRDNYFEMITLNSMKDIVVEKIPLDSEQQVKNPKMNNMVKKIDANFRKTLKLTSDLITGMLEDDHFGGINAPRPIPK</sequence>
<reference evidence="1 2" key="1">
    <citation type="submission" date="2016-11" db="EMBL/GenBank/DDBJ databases">
        <title>The macronuclear genome of Stentor coeruleus: a giant cell with tiny introns.</title>
        <authorList>
            <person name="Slabodnick M."/>
            <person name="Ruby J.G."/>
            <person name="Reiff S.B."/>
            <person name="Swart E.C."/>
            <person name="Gosai S."/>
            <person name="Prabakaran S."/>
            <person name="Witkowska E."/>
            <person name="Larue G.E."/>
            <person name="Fisher S."/>
            <person name="Freeman R.M."/>
            <person name="Gunawardena J."/>
            <person name="Chu W."/>
            <person name="Stover N.A."/>
            <person name="Gregory B.D."/>
            <person name="Nowacki M."/>
            <person name="Derisi J."/>
            <person name="Roy S.W."/>
            <person name="Marshall W.F."/>
            <person name="Sood P."/>
        </authorList>
    </citation>
    <scope>NUCLEOTIDE SEQUENCE [LARGE SCALE GENOMIC DNA]</scope>
    <source>
        <strain evidence="1">WM001</strain>
    </source>
</reference>
<dbReference type="EMBL" id="MPUH01001059">
    <property type="protein sequence ID" value="OMJ70730.1"/>
    <property type="molecule type" value="Genomic_DNA"/>
</dbReference>
<comment type="caution">
    <text evidence="1">The sequence shown here is derived from an EMBL/GenBank/DDBJ whole genome shotgun (WGS) entry which is preliminary data.</text>
</comment>
<name>A0A1R2B282_9CILI</name>
<dbReference type="AlphaFoldDB" id="A0A1R2B282"/>
<evidence type="ECO:0000313" key="2">
    <source>
        <dbReference type="Proteomes" id="UP000187209"/>
    </source>
</evidence>